<dbReference type="Gene3D" id="3.40.50.12780">
    <property type="entry name" value="N-terminal domain of ligase-like"/>
    <property type="match status" value="1"/>
</dbReference>
<feature type="domain" description="AMP-dependent synthetase/ligase" evidence="1">
    <location>
        <begin position="206"/>
        <end position="330"/>
    </location>
</feature>
<dbReference type="Proteomes" id="UP000270616">
    <property type="component" value="Unassembled WGS sequence"/>
</dbReference>
<sequence length="467" mass="53083">MISAREWIAHLPAEQRERFAALVRAVPASMRYGPVFRRTMREIRKCEAVPSWGRDERAARLRALFTTAVGTTYYGTTAAYAPLREFAADPDRDPFAVLYRLPVLTREELSANTKDMIAVDPSQVELVASSGTSGDPILFHLEKERGAGEWAYVQNAWHRSTGYELDDWRLFLRGVVEFDESKDHLVQAATGEVVLRIQALGPERIAEHWKLVTDRKIRYLHGYPASLEYMARLLETHLPEDQWRHQIKGVLAVSEEYTPSQAATFRRVFPQANVCNFYGLSERTAFATMDRDWVFHPEPLYGITEILKEDGTPAQVGERGRIVTTGLRLMGHPFLRYDTGDSAEVVGHNKWGEPTFRDIKARRGREGLIRADGSLFPTTSLNVHGHQFLCVNRFRFRQDEPGKVVLMLEPSATATQEELEDFYAAMIRRTKGQVELGLEIVDQLEVPPNGKNRLVDQNIQGVVSTWA</sequence>
<reference evidence="2 3" key="1">
    <citation type="submission" date="2018-10" db="EMBL/GenBank/DDBJ databases">
        <title>Kocuria sp. M5W7-7, whole genome shotgun sequence.</title>
        <authorList>
            <person name="Tuo L."/>
        </authorList>
    </citation>
    <scope>NUCLEOTIDE SEQUENCE [LARGE SCALE GENOMIC DNA]</scope>
    <source>
        <strain evidence="2 3">M5W7-7</strain>
    </source>
</reference>
<dbReference type="InterPro" id="IPR042099">
    <property type="entry name" value="ANL_N_sf"/>
</dbReference>
<accession>A0A3N3ZPZ4</accession>
<dbReference type="GO" id="GO:0016874">
    <property type="term" value="F:ligase activity"/>
    <property type="evidence" value="ECO:0007669"/>
    <property type="project" value="UniProtKB-KW"/>
</dbReference>
<keyword evidence="2" id="KW-0436">Ligase</keyword>
<keyword evidence="3" id="KW-1185">Reference proteome</keyword>
<evidence type="ECO:0000313" key="2">
    <source>
        <dbReference type="EMBL" id="ROZ62217.1"/>
    </source>
</evidence>
<evidence type="ECO:0000259" key="1">
    <source>
        <dbReference type="Pfam" id="PF00501"/>
    </source>
</evidence>
<comment type="caution">
    <text evidence="2">The sequence shown here is derived from an EMBL/GenBank/DDBJ whole genome shotgun (WGS) entry which is preliminary data.</text>
</comment>
<evidence type="ECO:0000313" key="3">
    <source>
        <dbReference type="Proteomes" id="UP000270616"/>
    </source>
</evidence>
<dbReference type="AlphaFoldDB" id="A0A3N3ZPZ4"/>
<dbReference type="EMBL" id="RKMF01000014">
    <property type="protein sequence ID" value="ROZ62217.1"/>
    <property type="molecule type" value="Genomic_DNA"/>
</dbReference>
<dbReference type="InterPro" id="IPR000873">
    <property type="entry name" value="AMP-dep_synth/lig_dom"/>
</dbReference>
<name>A0A3N3ZPZ4_9MICC</name>
<protein>
    <submittedName>
        <fullName evidence="2">Phenylacetate--CoA ligase family protein</fullName>
    </submittedName>
</protein>
<gene>
    <name evidence="2" type="ORF">EDL96_11050</name>
</gene>
<dbReference type="PANTHER" id="PTHR36932:SF1">
    <property type="entry name" value="CAPSULAR POLYSACCHARIDE BIOSYNTHESIS PROTEIN"/>
    <property type="match status" value="1"/>
</dbReference>
<dbReference type="Pfam" id="PF00501">
    <property type="entry name" value="AMP-binding"/>
    <property type="match status" value="1"/>
</dbReference>
<dbReference type="PANTHER" id="PTHR36932">
    <property type="entry name" value="CAPSULAR POLYSACCHARIDE BIOSYNTHESIS PROTEIN"/>
    <property type="match status" value="1"/>
</dbReference>
<organism evidence="2 3">
    <name type="scientific">Kocuria soli</name>
    <dbReference type="NCBI Taxonomy" id="2485125"/>
    <lineage>
        <taxon>Bacteria</taxon>
        <taxon>Bacillati</taxon>
        <taxon>Actinomycetota</taxon>
        <taxon>Actinomycetes</taxon>
        <taxon>Micrococcales</taxon>
        <taxon>Micrococcaceae</taxon>
        <taxon>Kocuria</taxon>
    </lineage>
</organism>
<dbReference type="SUPFAM" id="SSF56801">
    <property type="entry name" value="Acetyl-CoA synthetase-like"/>
    <property type="match status" value="1"/>
</dbReference>
<dbReference type="InterPro" id="IPR053158">
    <property type="entry name" value="CapK_Type1_Caps_Biosynth"/>
</dbReference>
<proteinExistence type="predicted"/>